<accession>A0A914IFB9</accession>
<reference evidence="2" key="1">
    <citation type="submission" date="2022-11" db="UniProtKB">
        <authorList>
            <consortium name="WormBaseParasite"/>
        </authorList>
    </citation>
    <scope>IDENTIFICATION</scope>
</reference>
<sequence length="382" mass="44021">MIINVKNSVRVLDYKAAFGINDGKYKRKIGNNASSPDRCEGENMIYPLHIHKNPMFENSTDDEIIYGKAFSCQLKPLLDKWFLSDKFKITKKVPVKHFADAAKANDGPVFVVASNDKFFAFLRGHLFNLKTIFGKRQKIIGYDLGGITENSKMMDEINAVCALEWRKFDFSLLPENVHGLIKFSWKIAIIATVLTEHSTVIYSDTSIRFTRNNGFQPFFDQIDRGLISPWVNPWDTGHSVAFATHSDMYTFIPHYWEIVAPNELRTMVQASFSIVQRSEHSRKLLKWALLCAATRECIDPPGATIKCPWPHVGKSVCHRQDQSVITLLTNNLEQEHLFNDSNFLTRYDSRHPMRQEGNNFFHMEHHKSLEKNQDEFKKAVKC</sequence>
<dbReference type="PANTHER" id="PTHR31389:SF4">
    <property type="entry name" value="LD39211P"/>
    <property type="match status" value="1"/>
</dbReference>
<dbReference type="AlphaFoldDB" id="A0A914IFB9"/>
<evidence type="ECO:0000313" key="1">
    <source>
        <dbReference type="Proteomes" id="UP000887572"/>
    </source>
</evidence>
<name>A0A914IFB9_GLORO</name>
<protein>
    <submittedName>
        <fullName evidence="2">Uncharacterized protein</fullName>
    </submittedName>
</protein>
<dbReference type="InterPro" id="IPR012444">
    <property type="entry name" value="DUF1647"/>
</dbReference>
<dbReference type="PANTHER" id="PTHR31389">
    <property type="entry name" value="LD39211P"/>
    <property type="match status" value="1"/>
</dbReference>
<evidence type="ECO:0000313" key="2">
    <source>
        <dbReference type="WBParaSite" id="Gr19_v10_g939.t1"/>
    </source>
</evidence>
<dbReference type="WBParaSite" id="Gr19_v10_g939.t1">
    <property type="protein sequence ID" value="Gr19_v10_g939.t1"/>
    <property type="gene ID" value="Gr19_v10_g939"/>
</dbReference>
<dbReference type="Proteomes" id="UP000887572">
    <property type="component" value="Unplaced"/>
</dbReference>
<dbReference type="Pfam" id="PF07801">
    <property type="entry name" value="DUF1647"/>
    <property type="match status" value="1"/>
</dbReference>
<organism evidence="1 2">
    <name type="scientific">Globodera rostochiensis</name>
    <name type="common">Golden nematode worm</name>
    <name type="synonym">Heterodera rostochiensis</name>
    <dbReference type="NCBI Taxonomy" id="31243"/>
    <lineage>
        <taxon>Eukaryota</taxon>
        <taxon>Metazoa</taxon>
        <taxon>Ecdysozoa</taxon>
        <taxon>Nematoda</taxon>
        <taxon>Chromadorea</taxon>
        <taxon>Rhabditida</taxon>
        <taxon>Tylenchina</taxon>
        <taxon>Tylenchomorpha</taxon>
        <taxon>Tylenchoidea</taxon>
        <taxon>Heteroderidae</taxon>
        <taxon>Heteroderinae</taxon>
        <taxon>Globodera</taxon>
    </lineage>
</organism>
<proteinExistence type="predicted"/>
<keyword evidence="1" id="KW-1185">Reference proteome</keyword>